<dbReference type="EMBL" id="CP000607">
    <property type="protein sequence ID" value="ABP37085.1"/>
    <property type="molecule type" value="Genomic_DNA"/>
</dbReference>
<keyword evidence="4 5" id="KW-0472">Membrane</keyword>
<dbReference type="OrthoDB" id="848485at2"/>
<dbReference type="GO" id="GO:0016020">
    <property type="term" value="C:membrane"/>
    <property type="evidence" value="ECO:0007669"/>
    <property type="project" value="UniProtKB-SubCell"/>
</dbReference>
<proteinExistence type="predicted"/>
<dbReference type="eggNOG" id="COG3307">
    <property type="taxonomic scope" value="Bacteria"/>
</dbReference>
<sequence>MIRRMGINSFEPRTLLWNSVIVLMFLLLNYQSFSVLSLGEESGIKPYHLFFIAITPFIVRGFRLDVSEAFPVLIFFFVICLTSVLGGIADQEINILFLNYLFAFAAFLISYAIYDLTDDKVAFLNMLRIASFFIIVIVLINIFSARESILAYLKSPLHHPALTFFYAGGPNLEATWLVMNGAFFSKSKWFWPYWIISICIAVLYSSRVAFILGVVLPFLCFRQLRSYRSLLLMPLIGLALFGVILIVSPYILDRFMVIGSDPGSLGRLDLWRGAWGILQNLPIVGYGAGNSVNEIYELIGHVDDDNLHNYTAQVLLDFGFLGLLSWLVLIFYVIRHLYKDISFDYYGIYIVLFLVGSILQFRGAEALFWSVMGFYVASRNKYSMV</sequence>
<protein>
    <submittedName>
        <fullName evidence="7">O-antigen polymerase</fullName>
    </submittedName>
</protein>
<name>A4SF26_CHLPM</name>
<feature type="transmembrane region" description="Helical" evidence="5">
    <location>
        <begin position="314"/>
        <end position="334"/>
    </location>
</feature>
<comment type="subcellular location">
    <subcellularLocation>
        <location evidence="1">Membrane</location>
        <topology evidence="1">Multi-pass membrane protein</topology>
    </subcellularLocation>
</comment>
<dbReference type="Pfam" id="PF04932">
    <property type="entry name" value="Wzy_C"/>
    <property type="match status" value="1"/>
</dbReference>
<evidence type="ECO:0000256" key="5">
    <source>
        <dbReference type="SAM" id="Phobius"/>
    </source>
</evidence>
<feature type="transmembrane region" description="Helical" evidence="5">
    <location>
        <begin position="15"/>
        <end position="33"/>
    </location>
</feature>
<organism evidence="7">
    <name type="scientific">Chlorobium phaeovibrioides (strain DSM 265 / 1930)</name>
    <name type="common">Prosthecochloris vibrioformis (strain DSM 265)</name>
    <dbReference type="NCBI Taxonomy" id="290318"/>
    <lineage>
        <taxon>Bacteria</taxon>
        <taxon>Pseudomonadati</taxon>
        <taxon>Chlorobiota</taxon>
        <taxon>Chlorobiia</taxon>
        <taxon>Chlorobiales</taxon>
        <taxon>Chlorobiaceae</taxon>
        <taxon>Chlorobium/Pelodictyon group</taxon>
        <taxon>Chlorobium</taxon>
    </lineage>
</organism>
<keyword evidence="2 5" id="KW-0812">Transmembrane</keyword>
<reference evidence="7" key="1">
    <citation type="submission" date="2007-03" db="EMBL/GenBank/DDBJ databases">
        <title>Complete sequence of Prosthecochloris vibrioformis DSM 265.</title>
        <authorList>
            <consortium name="US DOE Joint Genome Institute"/>
            <person name="Copeland A."/>
            <person name="Lucas S."/>
            <person name="Lapidus A."/>
            <person name="Barry K."/>
            <person name="Detter J.C."/>
            <person name="Glavina del Rio T."/>
            <person name="Hammon N."/>
            <person name="Israni S."/>
            <person name="Pitluck S."/>
            <person name="Schmutz J."/>
            <person name="Larimer F."/>
            <person name="Land M."/>
            <person name="Hauser L."/>
            <person name="Mikhailova N."/>
            <person name="Li T."/>
            <person name="Overmann J."/>
            <person name="Schuster S.C."/>
            <person name="Bryant D.A."/>
            <person name="Richardson P."/>
        </authorList>
    </citation>
    <scope>NUCLEOTIDE SEQUENCE [LARGE SCALE GENOMIC DNA]</scope>
    <source>
        <strain evidence="7">DSM 265</strain>
    </source>
</reference>
<dbReference type="AlphaFoldDB" id="A4SF26"/>
<feature type="transmembrane region" description="Helical" evidence="5">
    <location>
        <begin position="193"/>
        <end position="219"/>
    </location>
</feature>
<feature type="transmembrane region" description="Helical" evidence="5">
    <location>
        <begin position="231"/>
        <end position="252"/>
    </location>
</feature>
<dbReference type="InterPro" id="IPR051533">
    <property type="entry name" value="WaaL-like"/>
</dbReference>
<accession>A4SF26</accession>
<evidence type="ECO:0000256" key="3">
    <source>
        <dbReference type="ARBA" id="ARBA00022989"/>
    </source>
</evidence>
<feature type="transmembrane region" description="Helical" evidence="5">
    <location>
        <begin position="95"/>
        <end position="114"/>
    </location>
</feature>
<evidence type="ECO:0000259" key="6">
    <source>
        <dbReference type="Pfam" id="PF04932"/>
    </source>
</evidence>
<dbReference type="InterPro" id="IPR007016">
    <property type="entry name" value="O-antigen_ligase-rel_domated"/>
</dbReference>
<feature type="transmembrane region" description="Helical" evidence="5">
    <location>
        <begin position="126"/>
        <end position="145"/>
    </location>
</feature>
<evidence type="ECO:0000256" key="2">
    <source>
        <dbReference type="ARBA" id="ARBA00022692"/>
    </source>
</evidence>
<feature type="transmembrane region" description="Helical" evidence="5">
    <location>
        <begin position="69"/>
        <end position="89"/>
    </location>
</feature>
<dbReference type="KEGG" id="pvi:Cvib_1071"/>
<gene>
    <name evidence="7" type="ordered locus">Cvib_1071</name>
</gene>
<evidence type="ECO:0000313" key="7">
    <source>
        <dbReference type="EMBL" id="ABP37085.1"/>
    </source>
</evidence>
<dbReference type="HOGENOM" id="CLU_717399_0_0_10"/>
<dbReference type="PANTHER" id="PTHR37422">
    <property type="entry name" value="TEICHURONIC ACID BIOSYNTHESIS PROTEIN TUAE"/>
    <property type="match status" value="1"/>
</dbReference>
<keyword evidence="3 5" id="KW-1133">Transmembrane helix</keyword>
<feature type="domain" description="O-antigen ligase-related" evidence="6">
    <location>
        <begin position="195"/>
        <end position="327"/>
    </location>
</feature>
<evidence type="ECO:0000256" key="4">
    <source>
        <dbReference type="ARBA" id="ARBA00023136"/>
    </source>
</evidence>
<evidence type="ECO:0000256" key="1">
    <source>
        <dbReference type="ARBA" id="ARBA00004141"/>
    </source>
</evidence>
<feature type="transmembrane region" description="Helical" evidence="5">
    <location>
        <begin position="346"/>
        <end position="377"/>
    </location>
</feature>
<dbReference type="PANTHER" id="PTHR37422:SF13">
    <property type="entry name" value="LIPOPOLYSACCHARIDE BIOSYNTHESIS PROTEIN PA4999-RELATED"/>
    <property type="match status" value="1"/>
</dbReference>
<dbReference type="STRING" id="290318.Cvib_1071"/>